<dbReference type="InterPro" id="IPR019052">
    <property type="entry name" value="DUF2383"/>
</dbReference>
<evidence type="ECO:0000259" key="1">
    <source>
        <dbReference type="Pfam" id="PF09537"/>
    </source>
</evidence>
<dbReference type="NCBIfam" id="TIGR02284">
    <property type="entry name" value="PA2169 family four-helix-bundle protein"/>
    <property type="match status" value="1"/>
</dbReference>
<evidence type="ECO:0000313" key="2">
    <source>
        <dbReference type="EMBL" id="AWK85920.1"/>
    </source>
</evidence>
<name>A0A2S2CNG6_9PROT</name>
<dbReference type="InterPro" id="IPR011971">
    <property type="entry name" value="CHP02284"/>
</dbReference>
<dbReference type="Pfam" id="PF09537">
    <property type="entry name" value="DUF2383"/>
    <property type="match status" value="1"/>
</dbReference>
<dbReference type="InterPro" id="IPR012347">
    <property type="entry name" value="Ferritin-like"/>
</dbReference>
<gene>
    <name evidence="2" type="ORF">DEW08_06280</name>
</gene>
<dbReference type="KEGG" id="azz:DEW08_06280"/>
<organism evidence="2 3">
    <name type="scientific">Azospirillum thermophilum</name>
    <dbReference type="NCBI Taxonomy" id="2202148"/>
    <lineage>
        <taxon>Bacteria</taxon>
        <taxon>Pseudomonadati</taxon>
        <taxon>Pseudomonadota</taxon>
        <taxon>Alphaproteobacteria</taxon>
        <taxon>Rhodospirillales</taxon>
        <taxon>Azospirillaceae</taxon>
        <taxon>Azospirillum</taxon>
    </lineage>
</organism>
<accession>A0A2S2CNG6</accession>
<dbReference type="Proteomes" id="UP000245629">
    <property type="component" value="Chromosome 2"/>
</dbReference>
<keyword evidence="3" id="KW-1185">Reference proteome</keyword>
<dbReference type="OrthoDB" id="7265085at2"/>
<dbReference type="InterPro" id="IPR016920">
    <property type="entry name" value="UCP029477"/>
</dbReference>
<dbReference type="EMBL" id="CP029353">
    <property type="protein sequence ID" value="AWK85920.1"/>
    <property type="molecule type" value="Genomic_DNA"/>
</dbReference>
<proteinExistence type="predicted"/>
<sequence length="155" mass="16959">MEKDEIVDTLNDLIRIVEDSHEAYRQAAESAAEASDGVPGADDLKALFNDLAAQRGAIVRELQRLVAEIGGAPDVGGTMLGGAHRFFLELRAAVMGRDRAAILNEVERGESECVRRYDEALAKELPLPVTAVIAQHLDRIRVDRDRMVALRDVVA</sequence>
<dbReference type="RefSeq" id="WP_109325379.1">
    <property type="nucleotide sequence ID" value="NZ_CP029353.1"/>
</dbReference>
<reference evidence="3" key="1">
    <citation type="submission" date="2018-05" db="EMBL/GenBank/DDBJ databases">
        <title>Azospirillum thermophila sp. nov., a novel isolated from hot spring.</title>
        <authorList>
            <person name="Zhao Z."/>
        </authorList>
    </citation>
    <scope>NUCLEOTIDE SEQUENCE [LARGE SCALE GENOMIC DNA]</scope>
    <source>
        <strain evidence="3">CFH 70021</strain>
    </source>
</reference>
<dbReference type="AlphaFoldDB" id="A0A2S2CNG6"/>
<evidence type="ECO:0000313" key="3">
    <source>
        <dbReference type="Proteomes" id="UP000245629"/>
    </source>
</evidence>
<dbReference type="Gene3D" id="1.20.1260.10">
    <property type="match status" value="1"/>
</dbReference>
<protein>
    <recommendedName>
        <fullName evidence="1">DUF2383 domain-containing protein</fullName>
    </recommendedName>
</protein>
<dbReference type="PIRSF" id="PIRSF029477">
    <property type="entry name" value="UCP029477"/>
    <property type="match status" value="1"/>
</dbReference>
<feature type="domain" description="DUF2383" evidence="1">
    <location>
        <begin position="6"/>
        <end position="123"/>
    </location>
</feature>